<keyword evidence="2" id="KW-1185">Reference proteome</keyword>
<evidence type="ECO:0000313" key="1">
    <source>
        <dbReference type="EMBL" id="KAJ8400669.1"/>
    </source>
</evidence>
<organism evidence="1 2">
    <name type="scientific">Aldrovandia affinis</name>
    <dbReference type="NCBI Taxonomy" id="143900"/>
    <lineage>
        <taxon>Eukaryota</taxon>
        <taxon>Metazoa</taxon>
        <taxon>Chordata</taxon>
        <taxon>Craniata</taxon>
        <taxon>Vertebrata</taxon>
        <taxon>Euteleostomi</taxon>
        <taxon>Actinopterygii</taxon>
        <taxon>Neopterygii</taxon>
        <taxon>Teleostei</taxon>
        <taxon>Notacanthiformes</taxon>
        <taxon>Halosauridae</taxon>
        <taxon>Aldrovandia</taxon>
    </lineage>
</organism>
<dbReference type="EMBL" id="JAINUG010000075">
    <property type="protein sequence ID" value="KAJ8400669.1"/>
    <property type="molecule type" value="Genomic_DNA"/>
</dbReference>
<gene>
    <name evidence="1" type="ORF">AAFF_G00394380</name>
</gene>
<dbReference type="Proteomes" id="UP001221898">
    <property type="component" value="Unassembled WGS sequence"/>
</dbReference>
<accession>A0AAD7SDU3</accession>
<reference evidence="1" key="1">
    <citation type="journal article" date="2023" name="Science">
        <title>Genome structures resolve the early diversification of teleost fishes.</title>
        <authorList>
            <person name="Parey E."/>
            <person name="Louis A."/>
            <person name="Montfort J."/>
            <person name="Bouchez O."/>
            <person name="Roques C."/>
            <person name="Iampietro C."/>
            <person name="Lluch J."/>
            <person name="Castinel A."/>
            <person name="Donnadieu C."/>
            <person name="Desvignes T."/>
            <person name="Floi Bucao C."/>
            <person name="Jouanno E."/>
            <person name="Wen M."/>
            <person name="Mejri S."/>
            <person name="Dirks R."/>
            <person name="Jansen H."/>
            <person name="Henkel C."/>
            <person name="Chen W.J."/>
            <person name="Zahm M."/>
            <person name="Cabau C."/>
            <person name="Klopp C."/>
            <person name="Thompson A.W."/>
            <person name="Robinson-Rechavi M."/>
            <person name="Braasch I."/>
            <person name="Lecointre G."/>
            <person name="Bobe J."/>
            <person name="Postlethwait J.H."/>
            <person name="Berthelot C."/>
            <person name="Roest Crollius H."/>
            <person name="Guiguen Y."/>
        </authorList>
    </citation>
    <scope>NUCLEOTIDE SEQUENCE</scope>
    <source>
        <strain evidence="1">NC1722</strain>
    </source>
</reference>
<dbReference type="AlphaFoldDB" id="A0AAD7SDU3"/>
<name>A0AAD7SDU3_9TELE</name>
<sequence length="73" mass="7858">MTGGWLLNYGRAVARLSISVSAAAAHRACAVQRCAIVASRLISAVPLTSTCNYQQRYSYIGSLNLCESVSLHR</sequence>
<protein>
    <submittedName>
        <fullName evidence="1">Uncharacterized protein</fullName>
    </submittedName>
</protein>
<comment type="caution">
    <text evidence="1">The sequence shown here is derived from an EMBL/GenBank/DDBJ whole genome shotgun (WGS) entry which is preliminary data.</text>
</comment>
<evidence type="ECO:0000313" key="2">
    <source>
        <dbReference type="Proteomes" id="UP001221898"/>
    </source>
</evidence>
<proteinExistence type="predicted"/>